<organism evidence="2 3">
    <name type="scientific">Steinernema hermaphroditum</name>
    <dbReference type="NCBI Taxonomy" id="289476"/>
    <lineage>
        <taxon>Eukaryota</taxon>
        <taxon>Metazoa</taxon>
        <taxon>Ecdysozoa</taxon>
        <taxon>Nematoda</taxon>
        <taxon>Chromadorea</taxon>
        <taxon>Rhabditida</taxon>
        <taxon>Tylenchina</taxon>
        <taxon>Panagrolaimomorpha</taxon>
        <taxon>Strongyloidoidea</taxon>
        <taxon>Steinernematidae</taxon>
        <taxon>Steinernema</taxon>
    </lineage>
</organism>
<feature type="region of interest" description="Disordered" evidence="1">
    <location>
        <begin position="1"/>
        <end position="21"/>
    </location>
</feature>
<keyword evidence="3" id="KW-1185">Reference proteome</keyword>
<accession>A0AA39GXK3</accession>
<evidence type="ECO:0000256" key="1">
    <source>
        <dbReference type="SAM" id="MobiDB-lite"/>
    </source>
</evidence>
<reference evidence="2" key="1">
    <citation type="submission" date="2023-06" db="EMBL/GenBank/DDBJ databases">
        <title>Genomic analysis of the entomopathogenic nematode Steinernema hermaphroditum.</title>
        <authorList>
            <person name="Schwarz E.M."/>
            <person name="Heppert J.K."/>
            <person name="Baniya A."/>
            <person name="Schwartz H.T."/>
            <person name="Tan C.-H."/>
            <person name="Antoshechkin I."/>
            <person name="Sternberg P.W."/>
            <person name="Goodrich-Blair H."/>
            <person name="Dillman A.R."/>
        </authorList>
    </citation>
    <scope>NUCLEOTIDE SEQUENCE</scope>
    <source>
        <strain evidence="2">PS9179</strain>
        <tissue evidence="2">Whole animal</tissue>
    </source>
</reference>
<protein>
    <submittedName>
        <fullName evidence="2">Uncharacterized protein</fullName>
    </submittedName>
</protein>
<dbReference type="EMBL" id="JAUCMV010000005">
    <property type="protein sequence ID" value="KAK0394603.1"/>
    <property type="molecule type" value="Genomic_DNA"/>
</dbReference>
<name>A0AA39GXK3_9BILA</name>
<sequence>MDSDMTGSDCEVPQVPSPGVEEFGYMETTMPQTERQELQVQPDALVPNPVIGGIEEQKGLIDAEFDEFVDDTLAAHRPKNRRLVALWVQSDRVDFENENVLRAAKQKHMMRYEQLVNSATTTGSTSAGDRQLERITTLIRQLVLCREHLLTPPDDMSRFIGIFWNELKKHMMKSGFPEFELLKADFLRRRLWPKLRSVTERKFATGVGRLTQIDFLVMEADPAVLNQAMTNALSSSIPLPATDASYWEEYTKKIRNLR</sequence>
<evidence type="ECO:0000313" key="3">
    <source>
        <dbReference type="Proteomes" id="UP001175271"/>
    </source>
</evidence>
<gene>
    <name evidence="2" type="ORF">QR680_000830</name>
</gene>
<dbReference type="AlphaFoldDB" id="A0AA39GXK3"/>
<dbReference type="Proteomes" id="UP001175271">
    <property type="component" value="Unassembled WGS sequence"/>
</dbReference>
<comment type="caution">
    <text evidence="2">The sequence shown here is derived from an EMBL/GenBank/DDBJ whole genome shotgun (WGS) entry which is preliminary data.</text>
</comment>
<evidence type="ECO:0000313" key="2">
    <source>
        <dbReference type="EMBL" id="KAK0394603.1"/>
    </source>
</evidence>
<proteinExistence type="predicted"/>